<keyword evidence="2" id="KW-0813">Transport</keyword>
<dbReference type="InterPro" id="IPR002842">
    <property type="entry name" value="ATPase_V1_Esu"/>
</dbReference>
<evidence type="ECO:0000256" key="1">
    <source>
        <dbReference type="ARBA" id="ARBA00005901"/>
    </source>
</evidence>
<evidence type="ECO:0000256" key="3">
    <source>
        <dbReference type="ARBA" id="ARBA00023065"/>
    </source>
</evidence>
<dbReference type="GO" id="GO:0046961">
    <property type="term" value="F:proton-transporting ATPase activity, rotational mechanism"/>
    <property type="evidence" value="ECO:0007669"/>
    <property type="project" value="InterPro"/>
</dbReference>
<dbReference type="STRING" id="935791.I3EGS9"/>
<evidence type="ECO:0000256" key="2">
    <source>
        <dbReference type="ARBA" id="ARBA00022448"/>
    </source>
</evidence>
<dbReference type="GO" id="GO:0033178">
    <property type="term" value="C:proton-transporting two-sector ATPase complex, catalytic domain"/>
    <property type="evidence" value="ECO:0007669"/>
    <property type="project" value="InterPro"/>
</dbReference>
<keyword evidence="5" id="KW-1185">Reference proteome</keyword>
<dbReference type="OrthoDB" id="10263003at2759"/>
<evidence type="ECO:0000313" key="5">
    <source>
        <dbReference type="Proteomes" id="UP000002872"/>
    </source>
</evidence>
<dbReference type="VEuPathDB" id="MicrosporidiaDB:NEQG_01116"/>
<evidence type="ECO:0000313" key="4">
    <source>
        <dbReference type="EMBL" id="EIJ88426.1"/>
    </source>
</evidence>
<dbReference type="Proteomes" id="UP000002872">
    <property type="component" value="Unassembled WGS sequence"/>
</dbReference>
<protein>
    <submittedName>
        <fullName evidence="4">ATP synthase subunit</fullName>
    </submittedName>
</protein>
<name>I3EGS9_NEMP3</name>
<dbReference type="OMA" id="KYAVDGW"/>
<dbReference type="InParanoid" id="I3EGS9"/>
<accession>I3EGS9</accession>
<dbReference type="Gene3D" id="6.10.250.1620">
    <property type="match status" value="1"/>
</dbReference>
<dbReference type="HOGENOM" id="CLU_112121_0_0_1"/>
<proteinExistence type="inferred from homology"/>
<dbReference type="AlphaFoldDB" id="I3EGS9"/>
<sequence length="149" mass="17305">MTGKPLTKGLGGRKYAVDGWDMGRMLKFIQQEAEQKTQEIKIKANEDYRLRVSELAVTSTQKINKMREEEMHRIQMDKTIAVGKLRAKACLSIAKQKEHTINRILNTAAEKCKNSLLTEKLVKETVEKYRYIFPKKEMIIHIQEKTNPL</sequence>
<dbReference type="Pfam" id="PF01991">
    <property type="entry name" value="vATP-synt_E"/>
    <property type="match status" value="1"/>
</dbReference>
<organism evidence="4 5">
    <name type="scientific">Nematocida parisii (strain ERTm3)</name>
    <name type="common">Nematode killer fungus</name>
    <dbReference type="NCBI Taxonomy" id="935791"/>
    <lineage>
        <taxon>Eukaryota</taxon>
        <taxon>Fungi</taxon>
        <taxon>Fungi incertae sedis</taxon>
        <taxon>Microsporidia</taxon>
        <taxon>Nematocida</taxon>
    </lineage>
</organism>
<reference evidence="4" key="1">
    <citation type="submission" date="2011-01" db="EMBL/GenBank/DDBJ databases">
        <title>The Genome Sequence of Nematocida parisii strain ERTm3.</title>
        <authorList>
            <consortium name="The Broad Institute Genome Sequencing Platform"/>
            <consortium name="The Broad Institute Genome Sequencing Center for Infectious Disease"/>
            <person name="Cuomo C."/>
            <person name="Troemel E."/>
            <person name="Young S.K."/>
            <person name="Zeng Q."/>
            <person name="Gargeya S."/>
            <person name="Fitzgerald M."/>
            <person name="Haas B."/>
            <person name="Abouelleil A."/>
            <person name="Alvarado L."/>
            <person name="Arachchi H.M."/>
            <person name="Berlin A."/>
            <person name="Chapman S.B."/>
            <person name="Gearin G."/>
            <person name="Goldberg J."/>
            <person name="Griggs A."/>
            <person name="Gujja S."/>
            <person name="Hansen M."/>
            <person name="Heiman D."/>
            <person name="Howarth C."/>
            <person name="Larimer J."/>
            <person name="Lui A."/>
            <person name="MacDonald P.J.P."/>
            <person name="McCowen C."/>
            <person name="Montmayeur A."/>
            <person name="Murphy C."/>
            <person name="Neiman D."/>
            <person name="Pearson M."/>
            <person name="Priest M."/>
            <person name="Roberts A."/>
            <person name="Saif S."/>
            <person name="Shea T."/>
            <person name="Sisk P."/>
            <person name="Stolte C."/>
            <person name="Sykes S."/>
            <person name="Wortman J."/>
            <person name="Nusbaum C."/>
            <person name="Birren B."/>
        </authorList>
    </citation>
    <scope>NUCLEOTIDE SEQUENCE</scope>
    <source>
        <strain evidence="4">ERTm3</strain>
    </source>
</reference>
<keyword evidence="3" id="KW-0406">Ion transport</keyword>
<gene>
    <name evidence="4" type="ORF">NEQG_01116</name>
</gene>
<comment type="similarity">
    <text evidence="1">Belongs to the V-ATPase E subunit family.</text>
</comment>
<dbReference type="EMBL" id="GL870878">
    <property type="protein sequence ID" value="EIJ88426.1"/>
    <property type="molecule type" value="Genomic_DNA"/>
</dbReference>